<keyword evidence="2" id="KW-1185">Reference proteome</keyword>
<reference evidence="1" key="1">
    <citation type="submission" date="2020-01" db="EMBL/GenBank/DDBJ databases">
        <authorList>
            <person name="Mishra B."/>
        </authorList>
    </citation>
    <scope>NUCLEOTIDE SEQUENCE [LARGE SCALE GENOMIC DNA]</scope>
</reference>
<dbReference type="EMBL" id="CACVBM020001451">
    <property type="protein sequence ID" value="CAA7050621.1"/>
    <property type="molecule type" value="Genomic_DNA"/>
</dbReference>
<evidence type="ECO:0000313" key="1">
    <source>
        <dbReference type="EMBL" id="CAA7050621.1"/>
    </source>
</evidence>
<gene>
    <name evidence="1" type="ORF">MERR_LOCUS37856</name>
</gene>
<accession>A0A6D2KC78</accession>
<dbReference type="AlphaFoldDB" id="A0A6D2KC78"/>
<evidence type="ECO:0000313" key="2">
    <source>
        <dbReference type="Proteomes" id="UP000467841"/>
    </source>
</evidence>
<organism evidence="1 2">
    <name type="scientific">Microthlaspi erraticum</name>
    <dbReference type="NCBI Taxonomy" id="1685480"/>
    <lineage>
        <taxon>Eukaryota</taxon>
        <taxon>Viridiplantae</taxon>
        <taxon>Streptophyta</taxon>
        <taxon>Embryophyta</taxon>
        <taxon>Tracheophyta</taxon>
        <taxon>Spermatophyta</taxon>
        <taxon>Magnoliopsida</taxon>
        <taxon>eudicotyledons</taxon>
        <taxon>Gunneridae</taxon>
        <taxon>Pentapetalae</taxon>
        <taxon>rosids</taxon>
        <taxon>malvids</taxon>
        <taxon>Brassicales</taxon>
        <taxon>Brassicaceae</taxon>
        <taxon>Coluteocarpeae</taxon>
        <taxon>Microthlaspi</taxon>
    </lineage>
</organism>
<name>A0A6D2KC78_9BRAS</name>
<sequence>MAVKSVMGRLLAAATSGNIEEIRERESGGGAHDIGGWRRIRVSQTRAKKRCEGRAADFVMEATTVVGMVRG</sequence>
<comment type="caution">
    <text evidence="1">The sequence shown here is derived from an EMBL/GenBank/DDBJ whole genome shotgun (WGS) entry which is preliminary data.</text>
</comment>
<proteinExistence type="predicted"/>
<protein>
    <submittedName>
        <fullName evidence="1">Uncharacterized protein</fullName>
    </submittedName>
</protein>
<dbReference type="Proteomes" id="UP000467841">
    <property type="component" value="Unassembled WGS sequence"/>
</dbReference>